<sequence>MHVVLQLKGGPCRYDGTVTVHFHTPDVVAVPAYEVEVAVCGVAAKVVLPPGVSIQVDFVVDGQLPSHAYRAAQPVVFAAAAVQDAAASAFCEPIGLQVLVRQARIRGNARTVAEFKGVAAFGKDLDHAAVVARLVFAAQPVYPDVAFGVDVQPAVANAAFEVYGPNGGAAVADDVERVYFGV</sequence>
<dbReference type="AlphaFoldDB" id="A0A433S9G3"/>
<protein>
    <submittedName>
        <fullName evidence="1">Uncharacterized protein</fullName>
    </submittedName>
</protein>
<reference evidence="1 2" key="1">
    <citation type="submission" date="2018-01" db="EMBL/GenBank/DDBJ databases">
        <title>Saezia sanguinis gen. nov., sp. nov., in the order Burkholderiales isolated from human blood.</title>
        <authorList>
            <person name="Medina-Pascual M.J."/>
            <person name="Valdezate S."/>
            <person name="Monzon S."/>
            <person name="Cuesta I."/>
            <person name="Carrasco G."/>
            <person name="Villalon P."/>
            <person name="Saez-Nieto J.A."/>
        </authorList>
    </citation>
    <scope>NUCLEOTIDE SEQUENCE [LARGE SCALE GENOMIC DNA]</scope>
    <source>
        <strain evidence="1 2">CNM695-12</strain>
    </source>
</reference>
<name>A0A433S9G3_9BURK</name>
<proteinExistence type="predicted"/>
<accession>A0A433S9G3</accession>
<organism evidence="1 2">
    <name type="scientific">Saezia sanguinis</name>
    <dbReference type="NCBI Taxonomy" id="1965230"/>
    <lineage>
        <taxon>Bacteria</taxon>
        <taxon>Pseudomonadati</taxon>
        <taxon>Pseudomonadota</taxon>
        <taxon>Betaproteobacteria</taxon>
        <taxon>Burkholderiales</taxon>
        <taxon>Saeziaceae</taxon>
        <taxon>Saezia</taxon>
    </lineage>
</organism>
<comment type="caution">
    <text evidence="1">The sequence shown here is derived from an EMBL/GenBank/DDBJ whole genome shotgun (WGS) entry which is preliminary data.</text>
</comment>
<keyword evidence="2" id="KW-1185">Reference proteome</keyword>
<dbReference type="EMBL" id="PQSP01000021">
    <property type="protein sequence ID" value="RUS65378.1"/>
    <property type="molecule type" value="Genomic_DNA"/>
</dbReference>
<gene>
    <name evidence="1" type="ORF">CUZ56_03041</name>
</gene>
<dbReference type="Proteomes" id="UP000286947">
    <property type="component" value="Unassembled WGS sequence"/>
</dbReference>
<evidence type="ECO:0000313" key="1">
    <source>
        <dbReference type="EMBL" id="RUS65378.1"/>
    </source>
</evidence>
<evidence type="ECO:0000313" key="2">
    <source>
        <dbReference type="Proteomes" id="UP000286947"/>
    </source>
</evidence>